<evidence type="ECO:0008006" key="12">
    <source>
        <dbReference type="Google" id="ProtNLM"/>
    </source>
</evidence>
<dbReference type="CDD" id="cd00383">
    <property type="entry name" value="trans_reg_C"/>
    <property type="match status" value="1"/>
</dbReference>
<dbReference type="GO" id="GO:0006355">
    <property type="term" value="P:regulation of DNA-templated transcription"/>
    <property type="evidence" value="ECO:0007669"/>
    <property type="project" value="InterPro"/>
</dbReference>
<dbReference type="GO" id="GO:0005829">
    <property type="term" value="C:cytosol"/>
    <property type="evidence" value="ECO:0007669"/>
    <property type="project" value="TreeGrafter"/>
</dbReference>
<dbReference type="SMART" id="SM00862">
    <property type="entry name" value="Trans_reg_C"/>
    <property type="match status" value="1"/>
</dbReference>
<dbReference type="SUPFAM" id="SSF52172">
    <property type="entry name" value="CheY-like"/>
    <property type="match status" value="1"/>
</dbReference>
<evidence type="ECO:0000256" key="1">
    <source>
        <dbReference type="ARBA" id="ARBA00022553"/>
    </source>
</evidence>
<protein>
    <recommendedName>
        <fullName evidence="12">Two component transcriptional regulator, winged helix family</fullName>
    </recommendedName>
</protein>
<keyword evidence="1 6" id="KW-0597">Phosphoprotein</keyword>
<dbReference type="CDD" id="cd17574">
    <property type="entry name" value="REC_OmpR"/>
    <property type="match status" value="1"/>
</dbReference>
<evidence type="ECO:0000259" key="9">
    <source>
        <dbReference type="PROSITE" id="PS51755"/>
    </source>
</evidence>
<feature type="domain" description="Response regulatory" evidence="8">
    <location>
        <begin position="5"/>
        <end position="118"/>
    </location>
</feature>
<dbReference type="PANTHER" id="PTHR48111">
    <property type="entry name" value="REGULATOR OF RPOS"/>
    <property type="match status" value="1"/>
</dbReference>
<sequence length="241" mass="27346">MSEKQIIIVEDDRDFRESIMEYLVLAGFDVTGVTSALEFYQKIAQDRFLLVILDIALPDQDGLVLAEYVRKNTDMRIIMLTAQSSQKSKIVAYESGADLYLTKPVDFPELLASITSILGRLSNSHSGEQGEERTEYESNQEVKPWELSRKEWALFTPDGDKIILTAKEFDFIEKLASCPLRVVDREELLKALDYENTASGNRSLDALVHRMRRKKEISELYIPIKTSHGSGYSFSAPIIIA</sequence>
<evidence type="ECO:0000313" key="10">
    <source>
        <dbReference type="EMBL" id="KUL33106.1"/>
    </source>
</evidence>
<dbReference type="GO" id="GO:0000976">
    <property type="term" value="F:transcription cis-regulatory region binding"/>
    <property type="evidence" value="ECO:0007669"/>
    <property type="project" value="TreeGrafter"/>
</dbReference>
<dbReference type="Gene3D" id="3.40.50.2300">
    <property type="match status" value="1"/>
</dbReference>
<gene>
    <name evidence="10" type="ORF">ASB62_00725</name>
</gene>
<evidence type="ECO:0000256" key="2">
    <source>
        <dbReference type="ARBA" id="ARBA00023012"/>
    </source>
</evidence>
<evidence type="ECO:0000313" key="11">
    <source>
        <dbReference type="Proteomes" id="UP000053937"/>
    </source>
</evidence>
<keyword evidence="11" id="KW-1185">Reference proteome</keyword>
<evidence type="ECO:0000256" key="5">
    <source>
        <dbReference type="ARBA" id="ARBA00023163"/>
    </source>
</evidence>
<dbReference type="InterPro" id="IPR039420">
    <property type="entry name" value="WalR-like"/>
</dbReference>
<dbReference type="RefSeq" id="WP_059138176.1">
    <property type="nucleotide sequence ID" value="NZ_LMBR01000003.1"/>
</dbReference>
<dbReference type="Gene3D" id="1.10.10.10">
    <property type="entry name" value="Winged helix-like DNA-binding domain superfamily/Winged helix DNA-binding domain"/>
    <property type="match status" value="1"/>
</dbReference>
<dbReference type="InterPro" id="IPR036388">
    <property type="entry name" value="WH-like_DNA-bd_sf"/>
</dbReference>
<evidence type="ECO:0000256" key="6">
    <source>
        <dbReference type="PROSITE-ProRule" id="PRU00169"/>
    </source>
</evidence>
<dbReference type="PROSITE" id="PS51755">
    <property type="entry name" value="OMPR_PHOB"/>
    <property type="match status" value="1"/>
</dbReference>
<dbReference type="EMBL" id="LMBR01000003">
    <property type="protein sequence ID" value="KUL33106.1"/>
    <property type="molecule type" value="Genomic_DNA"/>
</dbReference>
<organism evidence="10 11">
    <name type="scientific">Chlorobium limicola</name>
    <dbReference type="NCBI Taxonomy" id="1092"/>
    <lineage>
        <taxon>Bacteria</taxon>
        <taxon>Pseudomonadati</taxon>
        <taxon>Chlorobiota</taxon>
        <taxon>Chlorobiia</taxon>
        <taxon>Chlorobiales</taxon>
        <taxon>Chlorobiaceae</taxon>
        <taxon>Chlorobium/Pelodictyon group</taxon>
        <taxon>Chlorobium</taxon>
    </lineage>
</organism>
<dbReference type="AlphaFoldDB" id="A0A101JU60"/>
<keyword evidence="3" id="KW-0805">Transcription regulation</keyword>
<evidence type="ECO:0000256" key="7">
    <source>
        <dbReference type="PROSITE-ProRule" id="PRU01091"/>
    </source>
</evidence>
<evidence type="ECO:0000259" key="8">
    <source>
        <dbReference type="PROSITE" id="PS50110"/>
    </source>
</evidence>
<dbReference type="InterPro" id="IPR016032">
    <property type="entry name" value="Sig_transdc_resp-reg_C-effctor"/>
</dbReference>
<dbReference type="GO" id="GO:0032993">
    <property type="term" value="C:protein-DNA complex"/>
    <property type="evidence" value="ECO:0007669"/>
    <property type="project" value="TreeGrafter"/>
</dbReference>
<feature type="domain" description="OmpR/PhoB-type" evidence="9">
    <location>
        <begin position="137"/>
        <end position="236"/>
    </location>
</feature>
<dbReference type="SUPFAM" id="SSF46894">
    <property type="entry name" value="C-terminal effector domain of the bipartite response regulators"/>
    <property type="match status" value="1"/>
</dbReference>
<name>A0A101JU60_CHLLI</name>
<dbReference type="InterPro" id="IPR011006">
    <property type="entry name" value="CheY-like_superfamily"/>
</dbReference>
<feature type="modified residue" description="4-aspartylphosphate" evidence="6">
    <location>
        <position position="54"/>
    </location>
</feature>
<keyword evidence="2" id="KW-0902">Two-component regulatory system</keyword>
<dbReference type="PROSITE" id="PS50110">
    <property type="entry name" value="RESPONSE_REGULATORY"/>
    <property type="match status" value="1"/>
</dbReference>
<feature type="DNA-binding region" description="OmpR/PhoB-type" evidence="7">
    <location>
        <begin position="137"/>
        <end position="236"/>
    </location>
</feature>
<dbReference type="OrthoDB" id="9784252at2"/>
<comment type="caution">
    <text evidence="10">The sequence shown here is derived from an EMBL/GenBank/DDBJ whole genome shotgun (WGS) entry which is preliminary data.</text>
</comment>
<proteinExistence type="predicted"/>
<evidence type="ECO:0000256" key="4">
    <source>
        <dbReference type="ARBA" id="ARBA00023125"/>
    </source>
</evidence>
<keyword evidence="4 7" id="KW-0238">DNA-binding</keyword>
<evidence type="ECO:0000256" key="3">
    <source>
        <dbReference type="ARBA" id="ARBA00023015"/>
    </source>
</evidence>
<dbReference type="Proteomes" id="UP000053937">
    <property type="component" value="Unassembled WGS sequence"/>
</dbReference>
<dbReference type="Pfam" id="PF00486">
    <property type="entry name" value="Trans_reg_C"/>
    <property type="match status" value="1"/>
</dbReference>
<dbReference type="Pfam" id="PF00072">
    <property type="entry name" value="Response_reg"/>
    <property type="match status" value="1"/>
</dbReference>
<dbReference type="GO" id="GO:0000156">
    <property type="term" value="F:phosphorelay response regulator activity"/>
    <property type="evidence" value="ECO:0007669"/>
    <property type="project" value="TreeGrafter"/>
</dbReference>
<reference evidence="10 11" key="1">
    <citation type="submission" date="2015-10" db="EMBL/GenBank/DDBJ databases">
        <title>Draft Genome Sequence of Chlorobium limicola strain Frasassi Growing under Artificial Lighting in the Frasassi Cave System.</title>
        <authorList>
            <person name="Mansor M."/>
            <person name="Macalady J."/>
        </authorList>
    </citation>
    <scope>NUCLEOTIDE SEQUENCE [LARGE SCALE GENOMIC DNA]</scope>
    <source>
        <strain evidence="10 11">Frasassi</strain>
    </source>
</reference>
<dbReference type="SMART" id="SM00448">
    <property type="entry name" value="REC"/>
    <property type="match status" value="1"/>
</dbReference>
<keyword evidence="5" id="KW-0804">Transcription</keyword>
<accession>A0A101JU60</accession>
<dbReference type="PANTHER" id="PTHR48111:SF1">
    <property type="entry name" value="TWO-COMPONENT RESPONSE REGULATOR ORR33"/>
    <property type="match status" value="1"/>
</dbReference>
<dbReference type="InterPro" id="IPR001789">
    <property type="entry name" value="Sig_transdc_resp-reg_receiver"/>
</dbReference>
<dbReference type="InterPro" id="IPR001867">
    <property type="entry name" value="OmpR/PhoB-type_DNA-bd"/>
</dbReference>